<dbReference type="Proteomes" id="UP000680020">
    <property type="component" value="Unassembled WGS sequence"/>
</dbReference>
<dbReference type="SUPFAM" id="SSF49503">
    <property type="entry name" value="Cupredoxins"/>
    <property type="match status" value="1"/>
</dbReference>
<dbReference type="AlphaFoldDB" id="A0AB35BVH3"/>
<dbReference type="Gene3D" id="2.60.40.420">
    <property type="entry name" value="Cupredoxins - blue copper proteins"/>
    <property type="match status" value="1"/>
</dbReference>
<name>A0AB35BVH3_9GAMM</name>
<gene>
    <name evidence="3" type="ORF">J7561_02015</name>
</gene>
<organism evidence="3 4">
    <name type="scientific">Wohlfahrtiimonas chitiniclastica</name>
    <dbReference type="NCBI Taxonomy" id="400946"/>
    <lineage>
        <taxon>Bacteria</taxon>
        <taxon>Pseudomonadati</taxon>
        <taxon>Pseudomonadota</taxon>
        <taxon>Gammaproteobacteria</taxon>
        <taxon>Cardiobacteriales</taxon>
        <taxon>Ignatzschineriaceae</taxon>
        <taxon>Wohlfahrtiimonas</taxon>
    </lineage>
</organism>
<dbReference type="InterPro" id="IPR008972">
    <property type="entry name" value="Cupredoxin"/>
</dbReference>
<feature type="signal peptide" evidence="1">
    <location>
        <begin position="1"/>
        <end position="22"/>
    </location>
</feature>
<comment type="caution">
    <text evidence="3">The sequence shown here is derived from an EMBL/GenBank/DDBJ whole genome shotgun (WGS) entry which is preliminary data.</text>
</comment>
<accession>A0AB35BVH3</accession>
<keyword evidence="1" id="KW-0732">Signal</keyword>
<reference evidence="3" key="1">
    <citation type="submission" date="2021-03" db="EMBL/GenBank/DDBJ databases">
        <title>Identification and antibiotic profiling of Wohlfahrtiimonas chitiniclastica, an underestimated human pathogen.</title>
        <authorList>
            <person name="Kopf A."/>
            <person name="Bunk B."/>
            <person name="Coldewey S."/>
            <person name="Gunzer F."/>
            <person name="Riedel T."/>
            <person name="Schroettner P."/>
        </authorList>
    </citation>
    <scope>NUCLEOTIDE SEQUENCE</scope>
    <source>
        <strain evidence="3">DSM 100917</strain>
    </source>
</reference>
<evidence type="ECO:0000256" key="1">
    <source>
        <dbReference type="SAM" id="SignalP"/>
    </source>
</evidence>
<dbReference type="EMBL" id="JAGIBU010000001">
    <property type="protein sequence ID" value="MBS7823978.1"/>
    <property type="molecule type" value="Genomic_DNA"/>
</dbReference>
<protein>
    <submittedName>
        <fullName evidence="3">Cupredoxin domain-containing protein</fullName>
    </submittedName>
</protein>
<dbReference type="Pfam" id="PF13473">
    <property type="entry name" value="Cupredoxin_1"/>
    <property type="match status" value="1"/>
</dbReference>
<evidence type="ECO:0000313" key="3">
    <source>
        <dbReference type="EMBL" id="MBS7823978.1"/>
    </source>
</evidence>
<evidence type="ECO:0000313" key="4">
    <source>
        <dbReference type="Proteomes" id="UP000680020"/>
    </source>
</evidence>
<feature type="domain" description="EfeO-type cupredoxin-like" evidence="2">
    <location>
        <begin position="8"/>
        <end position="111"/>
    </location>
</feature>
<evidence type="ECO:0000259" key="2">
    <source>
        <dbReference type="Pfam" id="PF13473"/>
    </source>
</evidence>
<dbReference type="InterPro" id="IPR028096">
    <property type="entry name" value="EfeO_Cupredoxin"/>
</dbReference>
<feature type="chain" id="PRO_5044245904" evidence="1">
    <location>
        <begin position="23"/>
        <end position="113"/>
    </location>
</feature>
<proteinExistence type="predicted"/>
<sequence length="113" mass="12834">MTIKQWMTMLVCSLMFTLPAFAKADKYTVELEMKDGDLIPLVLEVPKKTKIRIEVKNTGTQPAEFESTQLRKEKVLAPGAKSVVVIAPLKPGEYEFFDDFHLDHPRGKIVVKE</sequence>